<sequence>MPKCGMILFNGSCDNCIYGNGKPVTCKECEGILRGGFCFPCNFKAENSFICDQNAYSFNDNSNNSNYLPQPQYENHLCNLCGNNSHDGYDCQQQFPSNQEKEETPQESDIRQLIREECCIEVSEEQKQSMEDMMLELVKICRQKEILCMHDNVKDLIESALNSKFLSINSNSQRLDKKEQEVENVVEQPFERGTLTKESKHSLSMGCEHLSITPETESDEVTESCAKNLLPIPSECEVTSEDESKCDMPAKDDCSPAFTTFSNPLFNNNDDLDSSYNESLPEKDVLADEFKVYSNPLSDEDEINSDNRIEMLFTINLRPYPTVNANTNDKSLPSLPIPVQDNDSQREEIDIITSTNDVLPPGVENDDSNGEVDSIDDLRIDNSILNSEHEYSESEESDFDNSSVPRPPPKPPDAEFAFEPDAGKEIPVVINEKDEDLSLIN</sequence>
<organism evidence="2">
    <name type="scientific">Tanacetum cinerariifolium</name>
    <name type="common">Dalmatian daisy</name>
    <name type="synonym">Chrysanthemum cinerariifolium</name>
    <dbReference type="NCBI Taxonomy" id="118510"/>
    <lineage>
        <taxon>Eukaryota</taxon>
        <taxon>Viridiplantae</taxon>
        <taxon>Streptophyta</taxon>
        <taxon>Embryophyta</taxon>
        <taxon>Tracheophyta</taxon>
        <taxon>Spermatophyta</taxon>
        <taxon>Magnoliopsida</taxon>
        <taxon>eudicotyledons</taxon>
        <taxon>Gunneridae</taxon>
        <taxon>Pentapetalae</taxon>
        <taxon>asterids</taxon>
        <taxon>campanulids</taxon>
        <taxon>Asterales</taxon>
        <taxon>Asteraceae</taxon>
        <taxon>Asteroideae</taxon>
        <taxon>Anthemideae</taxon>
        <taxon>Anthemidinae</taxon>
        <taxon>Tanacetum</taxon>
    </lineage>
</organism>
<evidence type="ECO:0008006" key="3">
    <source>
        <dbReference type="Google" id="ProtNLM"/>
    </source>
</evidence>
<comment type="caution">
    <text evidence="2">The sequence shown here is derived from an EMBL/GenBank/DDBJ whole genome shotgun (WGS) entry which is preliminary data.</text>
</comment>
<protein>
    <recommendedName>
        <fullName evidence="3">Pre-mRNA splicing Prp18-interacting factor</fullName>
    </recommendedName>
</protein>
<feature type="compositionally biased region" description="Acidic residues" evidence="1">
    <location>
        <begin position="364"/>
        <end position="375"/>
    </location>
</feature>
<accession>A0A6L2P950</accession>
<evidence type="ECO:0000313" key="2">
    <source>
        <dbReference type="EMBL" id="GEU94039.1"/>
    </source>
</evidence>
<name>A0A6L2P950_TANCI</name>
<dbReference type="EMBL" id="BKCJ010010982">
    <property type="protein sequence ID" value="GEU94039.1"/>
    <property type="molecule type" value="Genomic_DNA"/>
</dbReference>
<reference evidence="2" key="1">
    <citation type="journal article" date="2019" name="Sci. Rep.">
        <title>Draft genome of Tanacetum cinerariifolium, the natural source of mosquito coil.</title>
        <authorList>
            <person name="Yamashiro T."/>
            <person name="Shiraishi A."/>
            <person name="Satake H."/>
            <person name="Nakayama K."/>
        </authorList>
    </citation>
    <scope>NUCLEOTIDE SEQUENCE</scope>
</reference>
<proteinExistence type="predicted"/>
<evidence type="ECO:0000256" key="1">
    <source>
        <dbReference type="SAM" id="MobiDB-lite"/>
    </source>
</evidence>
<gene>
    <name evidence="2" type="ORF">Tci_066017</name>
</gene>
<dbReference type="AlphaFoldDB" id="A0A6L2P950"/>
<feature type="region of interest" description="Disordered" evidence="1">
    <location>
        <begin position="353"/>
        <end position="441"/>
    </location>
</feature>